<feature type="transmembrane region" description="Helical" evidence="1">
    <location>
        <begin position="40"/>
        <end position="62"/>
    </location>
</feature>
<comment type="caution">
    <text evidence="2">The sequence shown here is derived from an EMBL/GenBank/DDBJ whole genome shotgun (WGS) entry which is preliminary data.</text>
</comment>
<evidence type="ECO:0000256" key="1">
    <source>
        <dbReference type="SAM" id="Phobius"/>
    </source>
</evidence>
<organism evidence="2 3">
    <name type="scientific">Saccharopolyspora aridisoli</name>
    <dbReference type="NCBI Taxonomy" id="2530385"/>
    <lineage>
        <taxon>Bacteria</taxon>
        <taxon>Bacillati</taxon>
        <taxon>Actinomycetota</taxon>
        <taxon>Actinomycetes</taxon>
        <taxon>Pseudonocardiales</taxon>
        <taxon>Pseudonocardiaceae</taxon>
        <taxon>Saccharopolyspora</taxon>
    </lineage>
</organism>
<gene>
    <name evidence="2" type="ORF">E1161_06155</name>
</gene>
<sequence length="98" mass="10408">MTQAQNTPAPQPTSVPQDVRAGVLAGLMPFGAGMLLTLGYAWIGVFGVVLAAIGAAGWAFWWRNKYQQWFPQQVTTGSVVGTTVLVAVITLLLFVSIS</sequence>
<dbReference type="EMBL" id="SMKV01000005">
    <property type="protein sequence ID" value="TDC95200.1"/>
    <property type="molecule type" value="Genomic_DNA"/>
</dbReference>
<keyword evidence="1" id="KW-0472">Membrane</keyword>
<protein>
    <submittedName>
        <fullName evidence="2">Uncharacterized protein</fullName>
    </submittedName>
</protein>
<proteinExistence type="predicted"/>
<dbReference type="OrthoDB" id="3697674at2"/>
<keyword evidence="1" id="KW-0812">Transmembrane</keyword>
<dbReference type="Proteomes" id="UP000294744">
    <property type="component" value="Unassembled WGS sequence"/>
</dbReference>
<accession>A0A4R4UT40</accession>
<feature type="transmembrane region" description="Helical" evidence="1">
    <location>
        <begin position="74"/>
        <end position="97"/>
    </location>
</feature>
<keyword evidence="1" id="KW-1133">Transmembrane helix</keyword>
<evidence type="ECO:0000313" key="2">
    <source>
        <dbReference type="EMBL" id="TDC95200.1"/>
    </source>
</evidence>
<name>A0A4R4UT40_9PSEU</name>
<dbReference type="RefSeq" id="WP_132620455.1">
    <property type="nucleotide sequence ID" value="NZ_SMKV01000005.1"/>
</dbReference>
<keyword evidence="3" id="KW-1185">Reference proteome</keyword>
<evidence type="ECO:0000313" key="3">
    <source>
        <dbReference type="Proteomes" id="UP000294744"/>
    </source>
</evidence>
<reference evidence="2 3" key="1">
    <citation type="submission" date="2019-03" db="EMBL/GenBank/DDBJ databases">
        <title>Draft genome sequences of novel Actinobacteria.</title>
        <authorList>
            <person name="Sahin N."/>
            <person name="Ay H."/>
            <person name="Saygin H."/>
        </authorList>
    </citation>
    <scope>NUCLEOTIDE SEQUENCE [LARGE SCALE GENOMIC DNA]</scope>
    <source>
        <strain evidence="2 3">16K404</strain>
    </source>
</reference>
<dbReference type="AlphaFoldDB" id="A0A4R4UT40"/>